<dbReference type="GO" id="GO:0043041">
    <property type="term" value="P:amino acid activation for nonribosomal peptide biosynthetic process"/>
    <property type="evidence" value="ECO:0007669"/>
    <property type="project" value="TreeGrafter"/>
</dbReference>
<keyword evidence="11" id="KW-1185">Reference proteome</keyword>
<evidence type="ECO:0000256" key="1">
    <source>
        <dbReference type="ARBA" id="ARBA00004924"/>
    </source>
</evidence>
<dbReference type="Gene3D" id="3.30.559.30">
    <property type="entry name" value="Nonribosomal peptide synthetase, condensation domain"/>
    <property type="match status" value="6"/>
</dbReference>
<dbReference type="EMBL" id="CP055900">
    <property type="protein sequence ID" value="QKX59011.1"/>
    <property type="molecule type" value="Genomic_DNA"/>
</dbReference>
<reference evidence="11" key="1">
    <citation type="submission" date="2020-06" db="EMBL/GenBank/DDBJ databases">
        <title>A chromosome-scale genome assembly of Talaromyces rugulosus W13939.</title>
        <authorList>
            <person name="Wang B."/>
            <person name="Guo L."/>
            <person name="Ye K."/>
            <person name="Wang L."/>
        </authorList>
    </citation>
    <scope>NUCLEOTIDE SEQUENCE [LARGE SCALE GENOMIC DNA]</scope>
    <source>
        <strain evidence="11">W13939</strain>
    </source>
</reference>
<dbReference type="Gene3D" id="3.40.50.12780">
    <property type="entry name" value="N-terminal domain of ligase-like"/>
    <property type="match status" value="3"/>
</dbReference>
<dbReference type="GO" id="GO:0005737">
    <property type="term" value="C:cytoplasm"/>
    <property type="evidence" value="ECO:0007669"/>
    <property type="project" value="TreeGrafter"/>
</dbReference>
<dbReference type="PANTHER" id="PTHR45527:SF1">
    <property type="entry name" value="FATTY ACID SYNTHASE"/>
    <property type="match status" value="1"/>
</dbReference>
<feature type="domain" description="Carrier" evidence="9">
    <location>
        <begin position="1756"/>
        <end position="1833"/>
    </location>
</feature>
<dbReference type="Gene3D" id="3.30.300.30">
    <property type="match status" value="3"/>
</dbReference>
<dbReference type="CDD" id="cd05918">
    <property type="entry name" value="A_NRPS_SidN3_like"/>
    <property type="match status" value="3"/>
</dbReference>
<evidence type="ECO:0000256" key="8">
    <source>
        <dbReference type="SAM" id="MobiDB-lite"/>
    </source>
</evidence>
<dbReference type="OrthoDB" id="416786at2759"/>
<dbReference type="InterPro" id="IPR042099">
    <property type="entry name" value="ANL_N_sf"/>
</dbReference>
<dbReference type="GO" id="GO:0031169">
    <property type="term" value="P:ferrichrome biosynthetic process"/>
    <property type="evidence" value="ECO:0007669"/>
    <property type="project" value="UniProtKB-ARBA"/>
</dbReference>
<comment type="similarity">
    <text evidence="5">Belongs to the NRP synthetase family.</text>
</comment>
<dbReference type="Pfam" id="PF00668">
    <property type="entry name" value="Condensation"/>
    <property type="match status" value="6"/>
</dbReference>
<dbReference type="InterPro" id="IPR045851">
    <property type="entry name" value="AMP-bd_C_sf"/>
</dbReference>
<dbReference type="Proteomes" id="UP000509510">
    <property type="component" value="Chromosome III"/>
</dbReference>
<dbReference type="FunFam" id="3.40.50.12780:FF:000024">
    <property type="entry name" value="Nonribosomal siderophore peptide synthase SidC"/>
    <property type="match status" value="2"/>
</dbReference>
<evidence type="ECO:0000259" key="9">
    <source>
        <dbReference type="PROSITE" id="PS50075"/>
    </source>
</evidence>
<organism evidence="10 11">
    <name type="scientific">Talaromyces rugulosus</name>
    <name type="common">Penicillium rugulosum</name>
    <dbReference type="NCBI Taxonomy" id="121627"/>
    <lineage>
        <taxon>Eukaryota</taxon>
        <taxon>Fungi</taxon>
        <taxon>Dikarya</taxon>
        <taxon>Ascomycota</taxon>
        <taxon>Pezizomycotina</taxon>
        <taxon>Eurotiomycetes</taxon>
        <taxon>Eurotiomycetidae</taxon>
        <taxon>Eurotiales</taxon>
        <taxon>Trichocomaceae</taxon>
        <taxon>Talaromyces</taxon>
        <taxon>Talaromyces sect. Islandici</taxon>
    </lineage>
</organism>
<dbReference type="InterPro" id="IPR006162">
    <property type="entry name" value="Ppantetheine_attach_site"/>
</dbReference>
<dbReference type="Pfam" id="PF00501">
    <property type="entry name" value="AMP-binding"/>
    <property type="match status" value="3"/>
</dbReference>
<comment type="pathway">
    <text evidence="1">Siderophore biosynthesis.</text>
</comment>
<evidence type="ECO:0000256" key="2">
    <source>
        <dbReference type="ARBA" id="ARBA00022450"/>
    </source>
</evidence>
<dbReference type="SUPFAM" id="SSF47336">
    <property type="entry name" value="ACP-like"/>
    <property type="match status" value="5"/>
</dbReference>
<gene>
    <name evidence="10" type="ORF">TRUGW13939_06140</name>
</gene>
<dbReference type="FunFam" id="3.30.300.30:FF:000015">
    <property type="entry name" value="Nonribosomal peptide synthase SidD"/>
    <property type="match status" value="1"/>
</dbReference>
<feature type="domain" description="Carrier" evidence="9">
    <location>
        <begin position="2322"/>
        <end position="2395"/>
    </location>
</feature>
<feature type="domain" description="Carrier" evidence="9">
    <location>
        <begin position="3952"/>
        <end position="4025"/>
    </location>
</feature>
<name>A0A7H8R040_TALRU</name>
<dbReference type="FunFam" id="3.30.300.30:FF:000033">
    <property type="entry name" value="Nonribosomal siderophore peptide synthase SidC"/>
    <property type="match status" value="1"/>
</dbReference>
<dbReference type="KEGG" id="trg:TRUGW13939_06140"/>
<dbReference type="InterPro" id="IPR010071">
    <property type="entry name" value="AA_adenyl_dom"/>
</dbReference>
<evidence type="ECO:0000256" key="6">
    <source>
        <dbReference type="ARBA" id="ARBA00067294"/>
    </source>
</evidence>
<feature type="region of interest" description="Disordered" evidence="8">
    <location>
        <begin position="4950"/>
        <end position="4980"/>
    </location>
</feature>
<dbReference type="InterPro" id="IPR023213">
    <property type="entry name" value="CAT-like_dom_sf"/>
</dbReference>
<dbReference type="GO" id="GO:0031177">
    <property type="term" value="F:phosphopantetheine binding"/>
    <property type="evidence" value="ECO:0007669"/>
    <property type="project" value="InterPro"/>
</dbReference>
<dbReference type="SUPFAM" id="SSF56801">
    <property type="entry name" value="Acetyl-CoA synthetase-like"/>
    <property type="match status" value="3"/>
</dbReference>
<dbReference type="InterPro" id="IPR000873">
    <property type="entry name" value="AMP-dep_synth/lig_dom"/>
</dbReference>
<dbReference type="GO" id="GO:0010106">
    <property type="term" value="P:cellular response to iron ion starvation"/>
    <property type="evidence" value="ECO:0007669"/>
    <property type="project" value="UniProtKB-ARBA"/>
</dbReference>
<dbReference type="InterPro" id="IPR036736">
    <property type="entry name" value="ACP-like_sf"/>
</dbReference>
<evidence type="ECO:0000313" key="10">
    <source>
        <dbReference type="EMBL" id="QKX59011.1"/>
    </source>
</evidence>
<evidence type="ECO:0000256" key="5">
    <source>
        <dbReference type="ARBA" id="ARBA00029454"/>
    </source>
</evidence>
<evidence type="ECO:0000256" key="4">
    <source>
        <dbReference type="ARBA" id="ARBA00022598"/>
    </source>
</evidence>
<dbReference type="PROSITE" id="PS50075">
    <property type="entry name" value="CARRIER"/>
    <property type="match status" value="5"/>
</dbReference>
<proteinExistence type="inferred from homology"/>
<dbReference type="NCBIfam" id="NF003417">
    <property type="entry name" value="PRK04813.1"/>
    <property type="match status" value="3"/>
</dbReference>
<dbReference type="Pfam" id="PF00550">
    <property type="entry name" value="PP-binding"/>
    <property type="match status" value="6"/>
</dbReference>
<dbReference type="CDD" id="cd19542">
    <property type="entry name" value="CT_NRPS-like"/>
    <property type="match status" value="2"/>
</dbReference>
<keyword evidence="4" id="KW-0436">Ligase</keyword>
<feature type="domain" description="Carrier" evidence="9">
    <location>
        <begin position="3398"/>
        <end position="3475"/>
    </location>
</feature>
<dbReference type="PROSITE" id="PS00455">
    <property type="entry name" value="AMP_BINDING"/>
    <property type="match status" value="2"/>
</dbReference>
<dbReference type="InterPro" id="IPR020845">
    <property type="entry name" value="AMP-binding_CS"/>
</dbReference>
<dbReference type="SMART" id="SM00823">
    <property type="entry name" value="PKS_PP"/>
    <property type="match status" value="5"/>
</dbReference>
<dbReference type="RefSeq" id="XP_035345189.1">
    <property type="nucleotide sequence ID" value="XM_035489296.1"/>
</dbReference>
<evidence type="ECO:0000256" key="3">
    <source>
        <dbReference type="ARBA" id="ARBA00022553"/>
    </source>
</evidence>
<dbReference type="NCBIfam" id="TIGR01733">
    <property type="entry name" value="AA-adenyl-dom"/>
    <property type="match status" value="3"/>
</dbReference>
<keyword evidence="3" id="KW-0597">Phosphoprotein</keyword>
<dbReference type="FunFam" id="3.40.50.980:FF:000001">
    <property type="entry name" value="Non-ribosomal peptide synthetase"/>
    <property type="match status" value="1"/>
</dbReference>
<dbReference type="InterPro" id="IPR001242">
    <property type="entry name" value="Condensation_dom"/>
</dbReference>
<dbReference type="Gene3D" id="1.10.1200.10">
    <property type="entry name" value="ACP-like"/>
    <property type="match status" value="4"/>
</dbReference>
<dbReference type="PROSITE" id="PS00012">
    <property type="entry name" value="PHOSPHOPANTETHEINE"/>
    <property type="match status" value="5"/>
</dbReference>
<protein>
    <recommendedName>
        <fullName evidence="6">Nonribosomal peptide synthetase sidC</fullName>
    </recommendedName>
    <alternativeName>
        <fullName evidence="7">Siderophore peptide synthetase C</fullName>
    </alternativeName>
</protein>
<dbReference type="InterPro" id="IPR020806">
    <property type="entry name" value="PKS_PP-bd"/>
</dbReference>
<dbReference type="InterPro" id="IPR009081">
    <property type="entry name" value="PP-bd_ACP"/>
</dbReference>
<dbReference type="PANTHER" id="PTHR45527">
    <property type="entry name" value="NONRIBOSOMAL PEPTIDE SYNTHETASE"/>
    <property type="match status" value="1"/>
</dbReference>
<sequence length="5039" mass="558726">MDRLTQFPDIYPSDHAIHAEIPWSLSSDAAASVSVETIVLSWAALLHAYTGEEQPVFALNQRPVRVQTAEKNIINLKSIHKPEEIETILFTGIDIQQPTEYTLFQTDVPRIVVKCALSCSIDLAVGAGFLKSEAGILPHHLKQLAVQLQQFVRSYAGLGGEVVDDGEKPLLSIANPDPQHLQGPQFLHQLAFHHTYRDAPALEFLKPDHSIHSISFQDLDCLSTKLAHQIGRRLGPNPSSRIVPVFLGQSVELYIAWLAVLKAGAAFCPLGTDSPEDRVAFILKDVAAEVVVTSSKFRTKLASTKAVSLVIVDDLEVELVPSPLDSPDIGPEDLAYVMYTSGSTGRPKGVTISHRAVTQSLLAHDSLIPPFRRFLQFASPTFDVSVFEVFFPWFRGATLVGADRSIMLHDLPNTITLLQVDAAELTPTVAAELLRSRQSVPSLQVLLTIGEMLTKRVVDEFGASATNSGILHGMYGPTEAAIHCTVAPSFQSDSRVNLIGQPLKTVSAFVMSLDENTPSSEPVVLPIGQIGELVVGGPQLAKGYINRPVENSKAFLRTSKYGRLYRTGDKARFLPDGSIECLGRISAGQVKLRGQRVELGEIENVICLDPQIRSAVVGVVQGILISWLLIEEDEDVQPEKMRQFCQRRLPAYMVPGDFIILREFPRLDSGKVDKKTLEADYKQIHRASQSGRPFRDRLEEDITKAVSKALNISHNYIESLSAAGLDSLSGIRLAAKLREIGVNLDVGALLTADTVSDIWELSKGASKRLQEPPDQSADDEWNSVINTGMAVLDAKNLNSLVEKVEPCSDIQLAMLSESLRDCRAYCNWIELEFRDGFQLNSVRQAFSKLIEYNEMLRSVFLRIDLPDNPFCRVVWKTPDLEGYFQETTSFERDWSIEVDNRILVPLKVHFLHEASSTRVLVQIHHAIYDGWSWELLLDDLGSALREEQLDVRPLYSGVVRHHFKSASSQSSTGTTSYWEDHLRGAIPSTLPNFQSRNDIPTKIGKVSHTLNTSLIQVDEQARSLSISRQTFFQATLTYILSSYLDTTDVMVGTVFSGRTLPVKGIEATIGPCLRIFPNRVNLSWVRTIHDLLTAVHRNNRKILEYGDISLRQIKRLSGVANTSHLFDCLFVWQEVSGSPSRLNSPVEQVVSADFLEFPLTIELEPKDGKLTAAATFDESVFPAAQARLLLEQIDHIATIFSHTPDLQLGLINERLPSSVLSIENDQFVHLDDLPSLAHQVEQLAANDPSRNAIEFIHSLDPDTGSAKAEPLTYHDLNQRSNRLAHHIISCGVSSGDLVGIILDKSLDLYISILAVIKVGAGYVPLTPQTPRERIRTVLGETRPKLCIVSPSLHSDRSGFEWLNLLDLESVDMLQYSDTNIIPSSQQANIAYVVYTSGSTGKPKGVVITHQNIQSNIAVLAEIYPIGPNPKFLQACSQAFDVSVFEIFFSWHCGMTLCSAINDVMFRDIEEVIRNRTVTHLSLTPTVAALIRPENVPEVRLLVTAGEGLTAKVHHDWAGKGLYQGYGPSETTNICTVQPNVTASDNLRNIGKPFKNTSAFVISGGSDFSLLPRGAVGEFCFGGDQVGQGYLNRSDLTSEKFLDHARFGRLYRSGDFGRLLPDGSLMFVGRRDDQIKLRGQRVELGEINSAVLRNVQVKDSASMIVGDHSRQQLVTFFVSSKPVESDDGLKCLAKSVFDGLAADLTPYMVPTYLIPMEDIPMTGVKKIDMRRLKEAFESLAPEDLQKFSRFQGTSDNSELTKEEKNIAMIISQTTKTPLELLRANTSLYSIGIDSISAIHVARQLREAGLGQVDVSLILRNGSISELARAVGDRGRQNQQYKDTGKNYLLPDEIAQKVEEDFHSAGHHVETVIPCTALQESMLSRTISQDENAYCNHVLLKFKGDFEKLYHVMQQMARRHEILRTCFVTTTSNAKFSFVQVILQQIDLPWVAVNTTDLEAEISNHKALFAQHTQQPRTIPYSISAITHAQTDNKMLLFSIHHALHDGEAMDLLFKEVENSYAGIQSPSPTQFRDFVNYVFAKSCDDIDPFWTEYLQDISRSLLLPTPETSSGKDQKGSIEIRKSELKISLTEAEALCSGLSVTLLGLVQGAWARLLSIYTNSSDICFGNVFSGRTTPITGIESVIGPCFSVLPVRVHVNHPTALNIDVVKTAHKANLEIMGYQHTTSLRQIQKSFSGKPLFDSIVLLQPPVTELDSELWQLTSEEGDMDFPIILELIPSAKQDSISIQLHVNSNQVSDEDADSMLKDFADLVIQTLRYPLARANDFDQSRELPTIAKKARDVKDAASKSGANSLASRDAALTFSDEELKVRNIISRLSGCDPQIISHDTTIFQLGLDSINAIQLSALLKDAGFSATAASILENPSIRQIASLLNSHGISSPVETFDFSSFDSEHRKYVEDRLSLGDKSIESIRPCTPVQAGMLAEFTKTHGDLYCNRLVLELKESIDLDRLKASWSNVMARHEMLRTGFVYLENRGFPFAMVTYSPGQISLPWTERQTRPSKDELEQQRSSMYANLHLPPWLIVIRHLPSVVELELTAMHSLYDAQSMELILSDVAAEYQGHSIRRDTPISFVLGPILSAASSTKKDIDAFWGDVGSGFQNTSFPNLSPSTVREPAVIVRSQRVSKPLDTINEKCKAIGVTLQAAGQAAWARLLSFYTGETNISFGLVLSGRDVTHDAQDAVFPCLVTLPFHCLVEGKNQDFISSIVKTNASLMKYQFTPLSKIQRLFKADGALVDSLFAYQKLSHTNKEAQFWEVVEDDARIDYPISMEMVPDDEGITLRVTCRSDVVPQEQADLILMQFDHLLADGLLCTGSNCAETSNIRLDLLSVTPAKEPRITSPVGLLHEFVEESARTLPDKTALEFVYGDSLDRIHKNAWTYRELDHIGNKVARLLQNLNASKGGLVAICFDKCPEAYFAILGILKNGHAFVALDPGAPLARKEFIVQDSRAKLLLSTSDKYEELAKISGVTTVALDKPGLLDDISHDQVVLERPIDPDDTCYCLYTSGTTGTPKGCEITHDNAVQAMQAFTRLFNPHWDEDSRWLQFASFHFDVSVLEQYWSWSVGICLTSCPRDLLFQDLAGTMSQLGITHVDLTPSLAKLVTPQEVPSLCKGVFITGGEALKQEILDAWGNHRVIYNGYGPTEVTIGCTMLPRMDENSKSSNIGPQFDNVGSYVFQPDTTTPVLRGAIGELCVSGALVGRGYLNRPELTREKFQILDEFQERAYRTGDLVRILHDGSFQFLGRIDDQVKIRGQRLEIGEINAVIQKATPEISEVATLVIKHPSQMREQLVAFIARERPDKRRDTLDIVKDENMNEIVMAVQEFTKSKLPGYMVPTHIIPIPALPLSPNNKADMKVLKNFYAEISLEQLQQLSYISNGRESINREDVRATVRVLAEFAKVKPDEISQSTSIYDLGIDSISVIGLAQKFRDAGFAAAQVSSIMKSPTVAGIASTLVDSKSNKSSATHVGNEPSKQKIKAFAHRYTFVAAENIGITTQSIEDMAPCTPLQAGMIARFLESSENPYCSLFRFELKPEVDLGQLRKVWSETQAAVQLLRARMVALPDGYGQVFLKHDTLPWLEETADDHDIEDISETFWKAWCDGLRDLSGPLWSLRIVKSPSKRLLCLNIFHALYDGNSLPLLLEQVRLRYRGQEVPGNVPTFAEILPHGPLQELPQAKDFWTDILGDVPYKRNFSDPAIDKSQTIVLTQNIGNVEGLDEMKASLQVTDNSIFHACWLLALHERLLNVPSLGIVMSGRALDIPGTENVVGPLFNTIPSYISFRQPTTRADLIKACHHHYISALPFQHTPLRDILKWLRRGSNQPLFEILFVFQKSDPMTEDIWSEVDSVSAADYPLSLEVNQSRQGYVTATLAAKSHAFSTEEAELLLSTFGEICKTISLEKDTGLPDDKQGGANGASVADVTAQEVTIKSDREFDWTPTMTDIRNVIAELSGIDPEDVHPEASIFELGLDSIDAVKLSSRLKHRGISLTVSSIMSHRSLLNMSKSLSTTSDSRATDSEISLDQMKEEITKSLKETGKLPENTVNILPPTALQEAMVAEMFISDYQHYYTIEAFEVEENVDFSRLLKSWKTVIDAHDILRTTFVEIEDPKLPFSYAQIVHAPLDTEIPVIHVQDGPLDNIVKSIVGDQNHSTLVLRAVQTANKNYIILSIAHALYDGWSLDLLHNDVEKAYFGNRVDRPSYEATVQQILNSSGESHQKFWDVTLKNLEPHKFPTSKNTHGNTSTLHRLERLFDIPSEDITQFCKHHGVTVQTLTLATWSLALAGFVKSLDVCFGLVLSGRNFADADEIMFPTMNTVAFRAILHGSRVDMLKYIQSTLGDLAEHQHYPLRKAGAGVTAGSLFDTIFIYQKRPSAPPTRPAALYKSVDGQADTGYPLSVEMELLDESMICRLAARDDILGVGDASGILDQISKVFHLILSEPHHPTVDFTDDGITVCQSAVFREGSNEQEVAREVSDGPEADSTWTELENKIRGVLSILSGIAQESISKDSTLFNLGLDSISAIKVCALLRQQSVILPVTAMLKAGSIRRMAQSVEPEVLQFSGGNAETAINEILKGFDVEEILSSNKILASNVEIVLPTTSGQTYCLAVNALDPQIFYGSFFYSVENISRDQLDHAWKRLIAQFPILRTGFIRTGQRDIPFVQIILKDADNPVHWNEAASDPGFLRPKQRPIVSGPVSIHAVKASHGVLINLHIHHALYDAVSLPKIIDSLGQLCMSGDVSGNELDFSKFIAFQAVYSPVTARKQFWESYLSGMDTKYQSDTNVPSCRRQSFFQPGLITNVERLELVARHNGLSLQSLFMAVYAKVHSQLMWNSRDQKTPTEADNLVLGIYLANRSYALEGLSDLVAPTLNMVPLRIRQVKVPAIESAHQIQSDLHDISRVDHAGVSLTEIMDWTSVKLDVFVNFLRLPESENTLEGAHINPFEPKGVTPDVSGRGSNEDVETSNQDEDLARSYTANCIDVEIAVRGGGMDVGIFGPETLLSGEKAERILDEIRKELEDLVAFKSG</sequence>
<dbReference type="Gene3D" id="3.30.559.10">
    <property type="entry name" value="Chloramphenicol acetyltransferase-like domain"/>
    <property type="match status" value="6"/>
</dbReference>
<feature type="domain" description="Carrier" evidence="9">
    <location>
        <begin position="4498"/>
        <end position="4571"/>
    </location>
</feature>
<evidence type="ECO:0000256" key="7">
    <source>
        <dbReference type="ARBA" id="ARBA00078302"/>
    </source>
</evidence>
<dbReference type="SUPFAM" id="SSF52777">
    <property type="entry name" value="CoA-dependent acyltransferases"/>
    <property type="match status" value="12"/>
</dbReference>
<accession>A0A7H8R040</accession>
<evidence type="ECO:0000313" key="11">
    <source>
        <dbReference type="Proteomes" id="UP000509510"/>
    </source>
</evidence>
<keyword evidence="2" id="KW-0596">Phosphopantetheine</keyword>
<dbReference type="GeneID" id="55993636"/>
<dbReference type="GO" id="GO:0016874">
    <property type="term" value="F:ligase activity"/>
    <property type="evidence" value="ECO:0007669"/>
    <property type="project" value="UniProtKB-KW"/>
</dbReference>